<reference evidence="2 3" key="1">
    <citation type="submission" date="2023-06" db="EMBL/GenBank/DDBJ databases">
        <title>Pelomonas sp. APW6 16S ribosomal RNA gene genome sequencing and assembly.</title>
        <authorList>
            <person name="Woo H."/>
        </authorList>
    </citation>
    <scope>NUCLEOTIDE SEQUENCE [LARGE SCALE GENOMIC DNA]</scope>
    <source>
        <strain evidence="2 3">APW6</strain>
    </source>
</reference>
<evidence type="ECO:0000313" key="2">
    <source>
        <dbReference type="EMBL" id="MDL5034371.1"/>
    </source>
</evidence>
<accession>A0ABT7LNB2</accession>
<comment type="caution">
    <text evidence="2">The sequence shown here is derived from an EMBL/GenBank/DDBJ whole genome shotgun (WGS) entry which is preliminary data.</text>
</comment>
<dbReference type="InterPro" id="IPR007607">
    <property type="entry name" value="BacA/B"/>
</dbReference>
<feature type="region of interest" description="Disordered" evidence="1">
    <location>
        <begin position="155"/>
        <end position="201"/>
    </location>
</feature>
<keyword evidence="3" id="KW-1185">Reference proteome</keyword>
<organism evidence="2 3">
    <name type="scientific">Roseateles subflavus</name>
    <dbReference type="NCBI Taxonomy" id="3053353"/>
    <lineage>
        <taxon>Bacteria</taxon>
        <taxon>Pseudomonadati</taxon>
        <taxon>Pseudomonadota</taxon>
        <taxon>Betaproteobacteria</taxon>
        <taxon>Burkholderiales</taxon>
        <taxon>Sphaerotilaceae</taxon>
        <taxon>Roseateles</taxon>
    </lineage>
</organism>
<dbReference type="RefSeq" id="WP_285984446.1">
    <property type="nucleotide sequence ID" value="NZ_JASVDS010000008.1"/>
</dbReference>
<protein>
    <submittedName>
        <fullName evidence="2">Polymer-forming cytoskeletal protein</fullName>
    </submittedName>
</protein>
<gene>
    <name evidence="2" type="ORF">QRD43_20885</name>
</gene>
<evidence type="ECO:0000256" key="1">
    <source>
        <dbReference type="SAM" id="MobiDB-lite"/>
    </source>
</evidence>
<name>A0ABT7LNB2_9BURK</name>
<dbReference type="Pfam" id="PF04519">
    <property type="entry name" value="Bactofilin"/>
    <property type="match status" value="1"/>
</dbReference>
<proteinExistence type="predicted"/>
<dbReference type="Proteomes" id="UP001238603">
    <property type="component" value="Unassembled WGS sequence"/>
</dbReference>
<evidence type="ECO:0000313" key="3">
    <source>
        <dbReference type="Proteomes" id="UP001238603"/>
    </source>
</evidence>
<dbReference type="EMBL" id="JASVDS010000008">
    <property type="protein sequence ID" value="MDL5034371.1"/>
    <property type="molecule type" value="Genomic_DNA"/>
</dbReference>
<sequence>MAQITESSKPITNEQLRITDADQIMTAIDEDTVVEGSISTRNGRGLLILGEVRDGVHSEGTVVIAEGGLVSGPIYASRIVVAGTIAATANDDAANPKGIHAAMVLEALPTAQISAHLITYGEIEAHRGAQIHGRLEALPKRAQAAAPATVAKVTSLPIPTTQRARVESETPSDAAATKAPADGSHVTPPPASLTGSLPEDLTLDVPEAEPQDQEVTYTLPLAAGR</sequence>